<name>A0ABP9HC72_9FLAO</name>
<dbReference type="EMBL" id="BAABJK010000004">
    <property type="protein sequence ID" value="GAA4967109.1"/>
    <property type="molecule type" value="Genomic_DNA"/>
</dbReference>
<proteinExistence type="predicted"/>
<evidence type="ECO:0000313" key="1">
    <source>
        <dbReference type="EMBL" id="GAA4967109.1"/>
    </source>
</evidence>
<comment type="caution">
    <text evidence="1">The sequence shown here is derived from an EMBL/GenBank/DDBJ whole genome shotgun (WGS) entry which is preliminary data.</text>
</comment>
<organism evidence="1 2">
    <name type="scientific">Algibacter aquimarinus</name>
    <dbReference type="NCBI Taxonomy" id="1136748"/>
    <lineage>
        <taxon>Bacteria</taxon>
        <taxon>Pseudomonadati</taxon>
        <taxon>Bacteroidota</taxon>
        <taxon>Flavobacteriia</taxon>
        <taxon>Flavobacteriales</taxon>
        <taxon>Flavobacteriaceae</taxon>
        <taxon>Algibacter</taxon>
    </lineage>
</organism>
<gene>
    <name evidence="1" type="ORF">GCM10023315_15620</name>
</gene>
<dbReference type="Proteomes" id="UP001501692">
    <property type="component" value="Unassembled WGS sequence"/>
</dbReference>
<evidence type="ECO:0000313" key="2">
    <source>
        <dbReference type="Proteomes" id="UP001501692"/>
    </source>
</evidence>
<accession>A0ABP9HC72</accession>
<reference evidence="2" key="1">
    <citation type="journal article" date="2019" name="Int. J. Syst. Evol. Microbiol.">
        <title>The Global Catalogue of Microorganisms (GCM) 10K type strain sequencing project: providing services to taxonomists for standard genome sequencing and annotation.</title>
        <authorList>
            <consortium name="The Broad Institute Genomics Platform"/>
            <consortium name="The Broad Institute Genome Sequencing Center for Infectious Disease"/>
            <person name="Wu L."/>
            <person name="Ma J."/>
        </authorList>
    </citation>
    <scope>NUCLEOTIDE SEQUENCE [LARGE SCALE GENOMIC DNA]</scope>
    <source>
        <strain evidence="2">JCM 18287</strain>
    </source>
</reference>
<sequence length="42" mass="4961">MNLATNLPEQPTNEESKFKETVKENLEFLKSLVYLTKKIFML</sequence>
<keyword evidence="2" id="KW-1185">Reference proteome</keyword>
<protein>
    <submittedName>
        <fullName evidence="1">Uncharacterized protein</fullName>
    </submittedName>
</protein>